<dbReference type="AlphaFoldDB" id="A0A0F9Q626"/>
<gene>
    <name evidence="2" type="ORF">LCGC14_0814050</name>
</gene>
<comment type="caution">
    <text evidence="2">The sequence shown here is derived from an EMBL/GenBank/DDBJ whole genome shotgun (WGS) entry which is preliminary data.</text>
</comment>
<dbReference type="EMBL" id="LAZR01002254">
    <property type="protein sequence ID" value="KKN32417.1"/>
    <property type="molecule type" value="Genomic_DNA"/>
</dbReference>
<feature type="region of interest" description="Disordered" evidence="1">
    <location>
        <begin position="112"/>
        <end position="142"/>
    </location>
</feature>
<protein>
    <submittedName>
        <fullName evidence="2">Uncharacterized protein</fullName>
    </submittedName>
</protein>
<proteinExistence type="predicted"/>
<name>A0A0F9Q626_9ZZZZ</name>
<reference evidence="2" key="1">
    <citation type="journal article" date="2015" name="Nature">
        <title>Complex archaea that bridge the gap between prokaryotes and eukaryotes.</title>
        <authorList>
            <person name="Spang A."/>
            <person name="Saw J.H."/>
            <person name="Jorgensen S.L."/>
            <person name="Zaremba-Niedzwiedzka K."/>
            <person name="Martijn J."/>
            <person name="Lind A.E."/>
            <person name="van Eijk R."/>
            <person name="Schleper C."/>
            <person name="Guy L."/>
            <person name="Ettema T.J."/>
        </authorList>
    </citation>
    <scope>NUCLEOTIDE SEQUENCE</scope>
</reference>
<evidence type="ECO:0000256" key="1">
    <source>
        <dbReference type="SAM" id="MobiDB-lite"/>
    </source>
</evidence>
<organism evidence="2">
    <name type="scientific">marine sediment metagenome</name>
    <dbReference type="NCBI Taxonomy" id="412755"/>
    <lineage>
        <taxon>unclassified sequences</taxon>
        <taxon>metagenomes</taxon>
        <taxon>ecological metagenomes</taxon>
    </lineage>
</organism>
<evidence type="ECO:0000313" key="2">
    <source>
        <dbReference type="EMBL" id="KKN32417.1"/>
    </source>
</evidence>
<sequence>MAEKCEHKTPTFRLKMHTPATSWHPHEDKVIESKKDTEWEAWACMVRDSLAILAHNQPQLMVGYWLDALNALPPELRRTLAIGIAQGLGLQIKTIEDGIEVGLVPRYPPLVPEKSKSGLVTPQGGGSKLILPNDPRFAEKRS</sequence>
<accession>A0A0F9Q626</accession>